<dbReference type="InterPro" id="IPR036388">
    <property type="entry name" value="WH-like_DNA-bd_sf"/>
</dbReference>
<dbReference type="Proteomes" id="UP000053201">
    <property type="component" value="Unassembled WGS sequence"/>
</dbReference>
<dbReference type="eggNOG" id="KOG4068">
    <property type="taxonomic scope" value="Eukaryota"/>
</dbReference>
<dbReference type="InParanoid" id="A0A0L0HH68"/>
<dbReference type="EMBL" id="KQ257456">
    <property type="protein sequence ID" value="KND00458.1"/>
    <property type="molecule type" value="Genomic_DNA"/>
</dbReference>
<gene>
    <name evidence="5" type="ORF">SPPG_04776</name>
</gene>
<dbReference type="PANTHER" id="PTHR13149">
    <property type="entry name" value="VACUOLAR PROTEIN SORTING-ASSOCIATED PROTEIN VPS25"/>
    <property type="match status" value="1"/>
</dbReference>
<dbReference type="Gene3D" id="1.10.10.10">
    <property type="entry name" value="Winged helix-like DNA-binding domain superfamily/Winged helix DNA-binding domain"/>
    <property type="match status" value="1"/>
</dbReference>
<dbReference type="PANTHER" id="PTHR13149:SF0">
    <property type="entry name" value="VACUOLAR PROTEIN-SORTING-ASSOCIATED PROTEIN 25"/>
    <property type="match status" value="1"/>
</dbReference>
<dbReference type="InterPro" id="IPR014041">
    <property type="entry name" value="ESCRT-II_cplx_Vps25-sub_N"/>
</dbReference>
<evidence type="ECO:0000313" key="6">
    <source>
        <dbReference type="Proteomes" id="UP000053201"/>
    </source>
</evidence>
<dbReference type="SUPFAM" id="SSF46785">
    <property type="entry name" value="Winged helix' DNA-binding domain"/>
    <property type="match status" value="2"/>
</dbReference>
<dbReference type="RefSeq" id="XP_016608497.1">
    <property type="nucleotide sequence ID" value="XM_016753008.1"/>
</dbReference>
<comment type="similarity">
    <text evidence="1">Belongs to the VPS25 family.</text>
</comment>
<accession>A0A0L0HH68</accession>
<dbReference type="STRING" id="645134.A0A0L0HH68"/>
<keyword evidence="2" id="KW-0813">Transport</keyword>
<dbReference type="GeneID" id="27688206"/>
<dbReference type="GO" id="GO:0042803">
    <property type="term" value="F:protein homodimerization activity"/>
    <property type="evidence" value="ECO:0007669"/>
    <property type="project" value="TreeGrafter"/>
</dbReference>
<dbReference type="VEuPathDB" id="FungiDB:SPPG_04776"/>
<organism evidence="5 6">
    <name type="scientific">Spizellomyces punctatus (strain DAOM BR117)</name>
    <dbReference type="NCBI Taxonomy" id="645134"/>
    <lineage>
        <taxon>Eukaryota</taxon>
        <taxon>Fungi</taxon>
        <taxon>Fungi incertae sedis</taxon>
        <taxon>Chytridiomycota</taxon>
        <taxon>Chytridiomycota incertae sedis</taxon>
        <taxon>Chytridiomycetes</taxon>
        <taxon>Spizellomycetales</taxon>
        <taxon>Spizellomycetaceae</taxon>
        <taxon>Spizellomyces</taxon>
    </lineage>
</organism>
<dbReference type="GO" id="GO:0043328">
    <property type="term" value="P:protein transport to vacuole involved in ubiquitin-dependent protein catabolic process via the multivesicular body sorting pathway"/>
    <property type="evidence" value="ECO:0007669"/>
    <property type="project" value="TreeGrafter"/>
</dbReference>
<dbReference type="InterPro" id="IPR008570">
    <property type="entry name" value="ESCRT-II_cplx_Vps25-sub"/>
</dbReference>
<evidence type="ECO:0000256" key="3">
    <source>
        <dbReference type="ARBA" id="ARBA00022927"/>
    </source>
</evidence>
<evidence type="ECO:0000313" key="5">
    <source>
        <dbReference type="EMBL" id="KND00458.1"/>
    </source>
</evidence>
<keyword evidence="6" id="KW-1185">Reference proteome</keyword>
<evidence type="ECO:0000256" key="1">
    <source>
        <dbReference type="ARBA" id="ARBA00009674"/>
    </source>
</evidence>
<dbReference type="Gene3D" id="1.10.10.570">
    <property type="entry name" value="Winged helix' DNA-binding domain. Chain C. Domain 1"/>
    <property type="match status" value="1"/>
</dbReference>
<dbReference type="OMA" id="TRCLIMW"/>
<dbReference type="Pfam" id="PF05871">
    <property type="entry name" value="ESCRT-II"/>
    <property type="match status" value="1"/>
</dbReference>
<reference evidence="5 6" key="1">
    <citation type="submission" date="2009-08" db="EMBL/GenBank/DDBJ databases">
        <title>The Genome Sequence of Spizellomyces punctatus strain DAOM BR117.</title>
        <authorList>
            <consortium name="The Broad Institute Genome Sequencing Platform"/>
            <person name="Russ C."/>
            <person name="Cuomo C."/>
            <person name="Shea T."/>
            <person name="Young S.K."/>
            <person name="Zeng Q."/>
            <person name="Koehrsen M."/>
            <person name="Haas B."/>
            <person name="Borodovsky M."/>
            <person name="Guigo R."/>
            <person name="Alvarado L."/>
            <person name="Berlin A."/>
            <person name="Bochicchio J."/>
            <person name="Borenstein D."/>
            <person name="Chapman S."/>
            <person name="Chen Z."/>
            <person name="Engels R."/>
            <person name="Freedman E."/>
            <person name="Gellesch M."/>
            <person name="Goldberg J."/>
            <person name="Griggs A."/>
            <person name="Gujja S."/>
            <person name="Heiman D."/>
            <person name="Hepburn T."/>
            <person name="Howarth C."/>
            <person name="Jen D."/>
            <person name="Larson L."/>
            <person name="Lewis B."/>
            <person name="Mehta T."/>
            <person name="Park D."/>
            <person name="Pearson M."/>
            <person name="Roberts A."/>
            <person name="Saif S."/>
            <person name="Shenoy N."/>
            <person name="Sisk P."/>
            <person name="Stolte C."/>
            <person name="Sykes S."/>
            <person name="Thomson T."/>
            <person name="Walk T."/>
            <person name="White J."/>
            <person name="Yandava C."/>
            <person name="Burger G."/>
            <person name="Gray M.W."/>
            <person name="Holland P.W.H."/>
            <person name="King N."/>
            <person name="Lang F.B.F."/>
            <person name="Roger A.J."/>
            <person name="Ruiz-Trillo I."/>
            <person name="Lander E."/>
            <person name="Nusbaum C."/>
        </authorList>
    </citation>
    <scope>NUCLEOTIDE SEQUENCE [LARGE SCALE GENOMIC DNA]</scope>
    <source>
        <strain evidence="5 6">DAOM BR117</strain>
    </source>
</reference>
<dbReference type="GO" id="GO:0016236">
    <property type="term" value="P:macroautophagy"/>
    <property type="evidence" value="ECO:0007669"/>
    <property type="project" value="UniProtKB-ARBA"/>
</dbReference>
<dbReference type="OrthoDB" id="245150at2759"/>
<evidence type="ECO:0000256" key="2">
    <source>
        <dbReference type="ARBA" id="ARBA00022448"/>
    </source>
</evidence>
<proteinExistence type="inferred from homology"/>
<dbReference type="FunCoup" id="A0A0L0HH68">
    <property type="interactions" value="250"/>
</dbReference>
<dbReference type="GO" id="GO:0005198">
    <property type="term" value="F:structural molecule activity"/>
    <property type="evidence" value="ECO:0007669"/>
    <property type="project" value="TreeGrafter"/>
</dbReference>
<dbReference type="InterPro" id="IPR036390">
    <property type="entry name" value="WH_DNA-bd_sf"/>
</dbReference>
<dbReference type="GO" id="GO:0000814">
    <property type="term" value="C:ESCRT II complex"/>
    <property type="evidence" value="ECO:0007669"/>
    <property type="project" value="InterPro"/>
</dbReference>
<dbReference type="FunFam" id="1.10.10.10:FF:000141">
    <property type="entry name" value="vacuolar protein-sorting-associated protein 25"/>
    <property type="match status" value="1"/>
</dbReference>
<dbReference type="AlphaFoldDB" id="A0A0L0HH68"/>
<name>A0A0L0HH68_SPIPD</name>
<sequence>MSRSSYTFPSIHDFPPFYTLQPTAATQQKQIQLWCDILLAYCAATRTFSIDLGEIKGAGAKPKGAAEVFVNERLRRSLNREGIQTIIDALVNQGHAEWESSAKERCIVLWRKPEEWASLIYKWAFDTGSTNSICTVYELIHGEGTEGQDFHDLDERTMIKALEALSKTGKAQLFTGASHSEMGVKFF</sequence>
<evidence type="ECO:0000256" key="4">
    <source>
        <dbReference type="ARBA" id="ARBA00030094"/>
    </source>
</evidence>
<protein>
    <recommendedName>
        <fullName evidence="4">ESCRT-II complex subunit VPS25</fullName>
    </recommendedName>
</protein>
<keyword evidence="3" id="KW-0653">Protein transport</keyword>